<proteinExistence type="predicted"/>
<accession>A0A1I7WTE4</accession>
<dbReference type="WBParaSite" id="Hba_08359">
    <property type="protein sequence ID" value="Hba_08359"/>
    <property type="gene ID" value="Hba_08359"/>
</dbReference>
<name>A0A1I7WTE4_HETBA</name>
<evidence type="ECO:0000313" key="1">
    <source>
        <dbReference type="Proteomes" id="UP000095283"/>
    </source>
</evidence>
<evidence type="ECO:0000313" key="2">
    <source>
        <dbReference type="WBParaSite" id="Hba_08359"/>
    </source>
</evidence>
<protein>
    <submittedName>
        <fullName evidence="2">Transposase</fullName>
    </submittedName>
</protein>
<reference evidence="2" key="1">
    <citation type="submission" date="2016-11" db="UniProtKB">
        <authorList>
            <consortium name="WormBaseParasite"/>
        </authorList>
    </citation>
    <scope>IDENTIFICATION</scope>
</reference>
<organism evidence="1 2">
    <name type="scientific">Heterorhabditis bacteriophora</name>
    <name type="common">Entomopathogenic nematode worm</name>
    <dbReference type="NCBI Taxonomy" id="37862"/>
    <lineage>
        <taxon>Eukaryota</taxon>
        <taxon>Metazoa</taxon>
        <taxon>Ecdysozoa</taxon>
        <taxon>Nematoda</taxon>
        <taxon>Chromadorea</taxon>
        <taxon>Rhabditida</taxon>
        <taxon>Rhabditina</taxon>
        <taxon>Rhabditomorpha</taxon>
        <taxon>Strongyloidea</taxon>
        <taxon>Heterorhabditidae</taxon>
        <taxon>Heterorhabditis</taxon>
    </lineage>
</organism>
<dbReference type="Proteomes" id="UP000095283">
    <property type="component" value="Unplaced"/>
</dbReference>
<dbReference type="AlphaFoldDB" id="A0A1I7WTE4"/>
<keyword evidence="1" id="KW-1185">Reference proteome</keyword>
<sequence length="42" mass="4865">MDWLSALKSPLDKEVWTNFVTRILAVRETCRYCSKVFAATTL</sequence>